<evidence type="ECO:0000313" key="1">
    <source>
        <dbReference type="EMBL" id="MFC7322828.1"/>
    </source>
</evidence>
<comment type="caution">
    <text evidence="1">The sequence shown here is derived from an EMBL/GenBank/DDBJ whole genome shotgun (WGS) entry which is preliminary data.</text>
</comment>
<gene>
    <name evidence="1" type="ORF">ACFQMN_18335</name>
</gene>
<accession>A0ABW2K7P7</accession>
<dbReference type="RefSeq" id="WP_289215188.1">
    <property type="nucleotide sequence ID" value="NZ_JAPVRC010000002.1"/>
</dbReference>
<proteinExistence type="predicted"/>
<organism evidence="1 2">
    <name type="scientific">Halobacillus campisalis</name>
    <dbReference type="NCBI Taxonomy" id="435909"/>
    <lineage>
        <taxon>Bacteria</taxon>
        <taxon>Bacillati</taxon>
        <taxon>Bacillota</taxon>
        <taxon>Bacilli</taxon>
        <taxon>Bacillales</taxon>
        <taxon>Bacillaceae</taxon>
        <taxon>Halobacillus</taxon>
    </lineage>
</organism>
<protein>
    <submittedName>
        <fullName evidence="1">Uncharacterized protein</fullName>
    </submittedName>
</protein>
<dbReference type="EMBL" id="JBHTBY010000017">
    <property type="protein sequence ID" value="MFC7322828.1"/>
    <property type="molecule type" value="Genomic_DNA"/>
</dbReference>
<dbReference type="Proteomes" id="UP001596494">
    <property type="component" value="Unassembled WGS sequence"/>
</dbReference>
<name>A0ABW2K7P7_9BACI</name>
<keyword evidence="2" id="KW-1185">Reference proteome</keyword>
<sequence length="128" mass="14861">MTDYLKKIEPTDVRFLIDLSEIKEMVQLMLGNLKEHLQVELGFDKIEDSYNTTTVRLLINLKENSVLTNEQNMELLDKGFTAGDEPFKNGDQVLYNIFGHDYSIVSVTKDEDGDFITIEMPYETFKNR</sequence>
<reference evidence="2" key="1">
    <citation type="journal article" date="2019" name="Int. J. Syst. Evol. Microbiol.">
        <title>The Global Catalogue of Microorganisms (GCM) 10K type strain sequencing project: providing services to taxonomists for standard genome sequencing and annotation.</title>
        <authorList>
            <consortium name="The Broad Institute Genomics Platform"/>
            <consortium name="The Broad Institute Genome Sequencing Center for Infectious Disease"/>
            <person name="Wu L."/>
            <person name="Ma J."/>
        </authorList>
    </citation>
    <scope>NUCLEOTIDE SEQUENCE [LARGE SCALE GENOMIC DNA]</scope>
    <source>
        <strain evidence="2">CCUG 73951</strain>
    </source>
</reference>
<evidence type="ECO:0000313" key="2">
    <source>
        <dbReference type="Proteomes" id="UP001596494"/>
    </source>
</evidence>